<name>A0A3N0CPQ4_9ACTN</name>
<dbReference type="InterPro" id="IPR039528">
    <property type="entry name" value="DPM1-like"/>
</dbReference>
<dbReference type="Pfam" id="PF00535">
    <property type="entry name" value="Glycos_transf_2"/>
    <property type="match status" value="1"/>
</dbReference>
<accession>A0A3N0CPQ4</accession>
<dbReference type="SUPFAM" id="SSF53448">
    <property type="entry name" value="Nucleotide-diphospho-sugar transferases"/>
    <property type="match status" value="1"/>
</dbReference>
<dbReference type="CDD" id="cd06442">
    <property type="entry name" value="DPM1_like"/>
    <property type="match status" value="1"/>
</dbReference>
<dbReference type="PANTHER" id="PTHR43398">
    <property type="entry name" value="DOLICHOL-PHOSPHATE MANNOSYLTRANSFERASE SUBUNIT 1"/>
    <property type="match status" value="1"/>
</dbReference>
<proteinExistence type="inferred from homology"/>
<comment type="similarity">
    <text evidence="1">Belongs to the glycosyltransferase 2 family.</text>
</comment>
<sequence>MTSGPGATASTPRRVVVVPTYNEAPNVLRAIDAVLAAAPECHVLVVDDNSPDGTGPLVAAHPDFGNRVHLLGRPGRGGLGAAYRAGFAWAFDHGYEQIAQMDADLSHPPDRLPALFAALDDADVAVGSRYVRGGGVKRWGWHRQLISRGGNLYVRLLLGTPVRDTTAGFKAFRAEALRTIDVLASESNGYSFQIENTWNATRRGLRITEVPITFTDRTAGASKMSGSIAREALGLVLRWRIAEIRGREPRARRRTAA</sequence>
<dbReference type="GO" id="GO:0016020">
    <property type="term" value="C:membrane"/>
    <property type="evidence" value="ECO:0007669"/>
    <property type="project" value="GOC"/>
</dbReference>
<dbReference type="Proteomes" id="UP000267128">
    <property type="component" value="Unassembled WGS sequence"/>
</dbReference>
<evidence type="ECO:0000256" key="1">
    <source>
        <dbReference type="ARBA" id="ARBA00006739"/>
    </source>
</evidence>
<dbReference type="RefSeq" id="WP_123226422.1">
    <property type="nucleotide sequence ID" value="NZ_RJSE01000003.1"/>
</dbReference>
<evidence type="ECO:0000313" key="5">
    <source>
        <dbReference type="EMBL" id="RNL65319.1"/>
    </source>
</evidence>
<evidence type="ECO:0000256" key="3">
    <source>
        <dbReference type="ARBA" id="ARBA00022679"/>
    </source>
</evidence>
<comment type="caution">
    <text evidence="5">The sequence shown here is derived from an EMBL/GenBank/DDBJ whole genome shotgun (WGS) entry which is preliminary data.</text>
</comment>
<protein>
    <submittedName>
        <fullName evidence="5">Polyprenol monophosphomannose synthase</fullName>
    </submittedName>
</protein>
<evidence type="ECO:0000259" key="4">
    <source>
        <dbReference type="Pfam" id="PF00535"/>
    </source>
</evidence>
<keyword evidence="6" id="KW-1185">Reference proteome</keyword>
<evidence type="ECO:0000313" key="6">
    <source>
        <dbReference type="Proteomes" id="UP000267128"/>
    </source>
</evidence>
<dbReference type="InterPro" id="IPR029044">
    <property type="entry name" value="Nucleotide-diphossugar_trans"/>
</dbReference>
<gene>
    <name evidence="5" type="ORF">EFK50_05000</name>
</gene>
<dbReference type="GO" id="GO:0009247">
    <property type="term" value="P:glycolipid biosynthetic process"/>
    <property type="evidence" value="ECO:0007669"/>
    <property type="project" value="TreeGrafter"/>
</dbReference>
<organism evidence="5 6">
    <name type="scientific">Nocardioides marmoriginsengisoli</name>
    <dbReference type="NCBI Taxonomy" id="661483"/>
    <lineage>
        <taxon>Bacteria</taxon>
        <taxon>Bacillati</taxon>
        <taxon>Actinomycetota</taxon>
        <taxon>Actinomycetes</taxon>
        <taxon>Propionibacteriales</taxon>
        <taxon>Nocardioidaceae</taxon>
        <taxon>Nocardioides</taxon>
    </lineage>
</organism>
<evidence type="ECO:0000256" key="2">
    <source>
        <dbReference type="ARBA" id="ARBA00022676"/>
    </source>
</evidence>
<keyword evidence="2" id="KW-0328">Glycosyltransferase</keyword>
<dbReference type="EMBL" id="RJSE01000003">
    <property type="protein sequence ID" value="RNL65319.1"/>
    <property type="molecule type" value="Genomic_DNA"/>
</dbReference>
<dbReference type="InterPro" id="IPR001173">
    <property type="entry name" value="Glyco_trans_2-like"/>
</dbReference>
<feature type="domain" description="Glycosyltransferase 2-like" evidence="4">
    <location>
        <begin position="16"/>
        <end position="179"/>
    </location>
</feature>
<dbReference type="OrthoDB" id="9810303at2"/>
<reference evidence="5 6" key="1">
    <citation type="submission" date="2018-11" db="EMBL/GenBank/DDBJ databases">
        <authorList>
            <person name="Li F."/>
        </authorList>
    </citation>
    <scope>NUCLEOTIDE SEQUENCE [LARGE SCALE GENOMIC DNA]</scope>
    <source>
        <strain evidence="5 6">Gsoil 097</strain>
    </source>
</reference>
<keyword evidence="3" id="KW-0808">Transferase</keyword>
<dbReference type="GO" id="GO:0004582">
    <property type="term" value="F:dolichyl-phosphate beta-D-mannosyltransferase activity"/>
    <property type="evidence" value="ECO:0007669"/>
    <property type="project" value="InterPro"/>
</dbReference>
<dbReference type="Gene3D" id="3.90.550.10">
    <property type="entry name" value="Spore Coat Polysaccharide Biosynthesis Protein SpsA, Chain A"/>
    <property type="match status" value="1"/>
</dbReference>
<dbReference type="PANTHER" id="PTHR43398:SF1">
    <property type="entry name" value="DOLICHOL-PHOSPHATE MANNOSYLTRANSFERASE SUBUNIT 1"/>
    <property type="match status" value="1"/>
</dbReference>
<dbReference type="FunFam" id="3.90.550.10:FF:000122">
    <property type="entry name" value="Dolichol-phosphate mannosyltransferase subunit 1"/>
    <property type="match status" value="1"/>
</dbReference>
<dbReference type="AlphaFoldDB" id="A0A3N0CPQ4"/>